<evidence type="ECO:0000259" key="2">
    <source>
        <dbReference type="Pfam" id="PF02481"/>
    </source>
</evidence>
<comment type="similarity">
    <text evidence="1">Belongs to the DprA/Smf family.</text>
</comment>
<dbReference type="Gene3D" id="1.10.10.10">
    <property type="entry name" value="Winged helix-like DNA-binding domain superfamily/Winged helix DNA-binding domain"/>
    <property type="match status" value="1"/>
</dbReference>
<organism evidence="4 5">
    <name type="scientific">Actinopolyspora biskrensis</name>
    <dbReference type="NCBI Taxonomy" id="1470178"/>
    <lineage>
        <taxon>Bacteria</taxon>
        <taxon>Bacillati</taxon>
        <taxon>Actinomycetota</taxon>
        <taxon>Actinomycetes</taxon>
        <taxon>Actinopolysporales</taxon>
        <taxon>Actinopolysporaceae</taxon>
        <taxon>Actinopolyspora</taxon>
    </lineage>
</organism>
<evidence type="ECO:0000313" key="4">
    <source>
        <dbReference type="EMBL" id="NYH77907.1"/>
    </source>
</evidence>
<evidence type="ECO:0000259" key="3">
    <source>
        <dbReference type="Pfam" id="PF17782"/>
    </source>
</evidence>
<feature type="domain" description="DprA winged helix" evidence="3">
    <location>
        <begin position="315"/>
        <end position="369"/>
    </location>
</feature>
<dbReference type="Pfam" id="PF17782">
    <property type="entry name" value="WHD_DprA"/>
    <property type="match status" value="1"/>
</dbReference>
<evidence type="ECO:0000256" key="1">
    <source>
        <dbReference type="ARBA" id="ARBA00006525"/>
    </source>
</evidence>
<reference evidence="4 5" key="1">
    <citation type="submission" date="2020-07" db="EMBL/GenBank/DDBJ databases">
        <title>Genomic Encyclopedia of Type Strains, Phase III (KMG-III): the genomes of soil and plant-associated and newly described type strains.</title>
        <authorList>
            <person name="Whitman W."/>
        </authorList>
    </citation>
    <scope>NUCLEOTIDE SEQUENCE [LARGE SCALE GENOMIC DNA]</scope>
    <source>
        <strain evidence="4 5">CECT 8576</strain>
    </source>
</reference>
<dbReference type="SUPFAM" id="SSF102405">
    <property type="entry name" value="MCP/YpsA-like"/>
    <property type="match status" value="1"/>
</dbReference>
<dbReference type="InterPro" id="IPR057666">
    <property type="entry name" value="DrpA_SLOG"/>
</dbReference>
<name>A0A852Z667_9ACTN</name>
<dbReference type="EMBL" id="JACBYW010000002">
    <property type="protein sequence ID" value="NYH77907.1"/>
    <property type="molecule type" value="Genomic_DNA"/>
</dbReference>
<evidence type="ECO:0000313" key="5">
    <source>
        <dbReference type="Proteomes" id="UP000548304"/>
    </source>
</evidence>
<comment type="caution">
    <text evidence="4">The sequence shown here is derived from an EMBL/GenBank/DDBJ whole genome shotgun (WGS) entry which is preliminary data.</text>
</comment>
<dbReference type="PANTHER" id="PTHR43022:SF1">
    <property type="entry name" value="PROTEIN SMF"/>
    <property type="match status" value="1"/>
</dbReference>
<dbReference type="Gene3D" id="3.40.50.450">
    <property type="match status" value="1"/>
</dbReference>
<dbReference type="InterPro" id="IPR003488">
    <property type="entry name" value="DprA"/>
</dbReference>
<protein>
    <submittedName>
        <fullName evidence="4">DNA processing protein</fullName>
    </submittedName>
</protein>
<dbReference type="GO" id="GO:0009294">
    <property type="term" value="P:DNA-mediated transformation"/>
    <property type="evidence" value="ECO:0007669"/>
    <property type="project" value="InterPro"/>
</dbReference>
<feature type="domain" description="Smf/DprA SLOG" evidence="2">
    <location>
        <begin position="109"/>
        <end position="301"/>
    </location>
</feature>
<accession>A0A852Z667</accession>
<dbReference type="InterPro" id="IPR041614">
    <property type="entry name" value="DprA_WH"/>
</dbReference>
<dbReference type="AlphaFoldDB" id="A0A852Z667"/>
<proteinExistence type="inferred from homology"/>
<keyword evidence="5" id="KW-1185">Reference proteome</keyword>
<dbReference type="NCBIfam" id="TIGR00732">
    <property type="entry name" value="dprA"/>
    <property type="match status" value="1"/>
</dbReference>
<dbReference type="RefSeq" id="WP_179534464.1">
    <property type="nucleotide sequence ID" value="NZ_JACBYW010000002.1"/>
</dbReference>
<dbReference type="PANTHER" id="PTHR43022">
    <property type="entry name" value="PROTEIN SMF"/>
    <property type="match status" value="1"/>
</dbReference>
<gene>
    <name evidence="4" type="ORF">FHR84_001229</name>
</gene>
<dbReference type="InterPro" id="IPR036388">
    <property type="entry name" value="WH-like_DNA-bd_sf"/>
</dbReference>
<dbReference type="Proteomes" id="UP000548304">
    <property type="component" value="Unassembled WGS sequence"/>
</dbReference>
<sequence length="381" mass="39255">MTPSSGPDERVLLARAYLSAVVEPPAPALLRFVEEHGPVAAADLVAEGEVPRAVAGEVEARRTRVSGAMLLEQAQRCGTRLLGPEHGEWPAERMAALARATNMGLERLVAPVALWCRGAATEVLTERSVAVVGTRAATGYGENLAAELGYGLGVAGVGVISGAAYGIDGAAHRGALAGGGATVAVLACGPDRDYPAGHARLLGEVAERGLVLSEYAPGTPPRKHRFLVRNRLIAALAEGTVVVEAGLRSGAANTAATTDSLGHPVMAVPGPVSSANSAGCHELIRSSGGILVTGANEVLEVVLGAGEAPEAQHGAPQRSTDRLDGPAGRVCDSLHFDRPRHVEQLVPETGLPERTVLSCLAELEMSGFVSLGEEGWTRCKQ</sequence>
<dbReference type="Pfam" id="PF02481">
    <property type="entry name" value="DNA_processg_A"/>
    <property type="match status" value="1"/>
</dbReference>